<dbReference type="Pfam" id="PF08531">
    <property type="entry name" value="Bac_rhamnosid_N"/>
    <property type="match status" value="1"/>
</dbReference>
<dbReference type="InterPro" id="IPR012341">
    <property type="entry name" value="6hp_glycosidase-like_sf"/>
</dbReference>
<dbReference type="PANTHER" id="PTHR34987:SF4">
    <property type="entry name" value="ALPHA-L-RHAMNOSIDASE C-TERMINAL DOMAIN-CONTAINING PROTEIN"/>
    <property type="match status" value="1"/>
</dbReference>
<evidence type="ECO:0000259" key="2">
    <source>
        <dbReference type="Pfam" id="PF17389"/>
    </source>
</evidence>
<dbReference type="Gene3D" id="2.60.120.260">
    <property type="entry name" value="Galactose-binding domain-like"/>
    <property type="match status" value="2"/>
</dbReference>
<keyword evidence="4" id="KW-1185">Reference proteome</keyword>
<dbReference type="RefSeq" id="WP_145080335.1">
    <property type="nucleotide sequence ID" value="NZ_CP036425.1"/>
</dbReference>
<accession>A0A517YYG5</accession>
<dbReference type="PANTHER" id="PTHR34987">
    <property type="entry name" value="C, PUTATIVE (AFU_ORTHOLOGUE AFUA_3G02880)-RELATED"/>
    <property type="match status" value="1"/>
</dbReference>
<evidence type="ECO:0000313" key="4">
    <source>
        <dbReference type="Proteomes" id="UP000317369"/>
    </source>
</evidence>
<feature type="domain" description="Bacterial alpha-L-rhamnosidase N-terminal" evidence="1">
    <location>
        <begin position="49"/>
        <end position="180"/>
    </location>
</feature>
<protein>
    <submittedName>
        <fullName evidence="3">Bacterial alpha-L-rhamnosidase</fullName>
    </submittedName>
</protein>
<dbReference type="SUPFAM" id="SSF48208">
    <property type="entry name" value="Six-hairpin glycosidases"/>
    <property type="match status" value="1"/>
</dbReference>
<dbReference type="EMBL" id="CP036425">
    <property type="protein sequence ID" value="QDU35264.1"/>
    <property type="molecule type" value="Genomic_DNA"/>
</dbReference>
<dbReference type="Gene3D" id="2.60.420.10">
    <property type="entry name" value="Maltose phosphorylase, domain 3"/>
    <property type="match status" value="1"/>
</dbReference>
<gene>
    <name evidence="3" type="ORF">KS4_33450</name>
</gene>
<dbReference type="KEGG" id="pcor:KS4_33450"/>
<dbReference type="Pfam" id="PF17389">
    <property type="entry name" value="Bac_rhamnosid6H"/>
    <property type="match status" value="1"/>
</dbReference>
<dbReference type="InterPro" id="IPR035396">
    <property type="entry name" value="Bac_rhamnosid6H"/>
</dbReference>
<name>A0A517YYG5_9BACT</name>
<reference evidence="3 4" key="1">
    <citation type="submission" date="2019-02" db="EMBL/GenBank/DDBJ databases">
        <title>Deep-cultivation of Planctomycetes and their phenomic and genomic characterization uncovers novel biology.</title>
        <authorList>
            <person name="Wiegand S."/>
            <person name="Jogler M."/>
            <person name="Boedeker C."/>
            <person name="Pinto D."/>
            <person name="Vollmers J."/>
            <person name="Rivas-Marin E."/>
            <person name="Kohn T."/>
            <person name="Peeters S.H."/>
            <person name="Heuer A."/>
            <person name="Rast P."/>
            <person name="Oberbeckmann S."/>
            <person name="Bunk B."/>
            <person name="Jeske O."/>
            <person name="Meyerdierks A."/>
            <person name="Storesund J.E."/>
            <person name="Kallscheuer N."/>
            <person name="Luecker S."/>
            <person name="Lage O.M."/>
            <person name="Pohl T."/>
            <person name="Merkel B.J."/>
            <person name="Hornburger P."/>
            <person name="Mueller R.-W."/>
            <person name="Bruemmer F."/>
            <person name="Labrenz M."/>
            <person name="Spormann A.M."/>
            <person name="Op den Camp H."/>
            <person name="Overmann J."/>
            <person name="Amann R."/>
            <person name="Jetten M.S.M."/>
            <person name="Mascher T."/>
            <person name="Medema M.H."/>
            <person name="Devos D.P."/>
            <person name="Kaster A.-K."/>
            <person name="Ovreas L."/>
            <person name="Rohde M."/>
            <person name="Galperin M.Y."/>
            <person name="Jogler C."/>
        </authorList>
    </citation>
    <scope>NUCLEOTIDE SEQUENCE [LARGE SCALE GENOMIC DNA]</scope>
    <source>
        <strain evidence="3 4">KS4</strain>
    </source>
</reference>
<dbReference type="InterPro" id="IPR008928">
    <property type="entry name" value="6-hairpin_glycosidase_sf"/>
</dbReference>
<sequence>MHKISSNAKRIWSNDKPNQYSVCFFRKVFILNEVPETASFFAYAEHRCNIWINGTYIGRAPAYSHPDQAFGYQYDVTTLLRPGKNAIAVSVNAFNFSTHYHVPRHEPGLVAELILDNTSFLTTDASWICSSDTGYKKDSPKRTWAIGPINVIDLKHAPSSNWHSIDYDEKKWTPVTTHDVYVTPESAYTPSLKYQTIEANKTTLYSTSTPPTTTNDFKQYGHHLEQTDYKAAPSHIRICTSKENCINLNSTSKSTGLIVEIDLGANHTGQPFFDITTESTGTIDIAWSEILDDNQHPMFFKHGNIFADRILVTTGNNQYLSPDFSSGRYMSLFLREFQGHIHIHQFGMISSEPDLNFNATFQTPTHTHTQIFDLCKRTLRMGTQEALLDCPSREQATYIGDGHYVAHHIAQATGDIRYWTDLINQQFHRQAPNGLIRSSIYSGRNDTLLDYNLLAIALMRDYLHYTSDIETIRRHLPAAKKCLEFFITHLDDNHVFTWEFEKANHSSPWENKYNPDWPHLNDQTIFIDHPGMGWHCKGEPGINRSGINAAMNALFCITCDALADICHEVGEINDANQLRNIKQQNTKQSINLFLNQDKHLFADGIDNDCLHKQISQQTNTWAMLAGWADHNPLIQDAILELLINPPENAARNTAYFWHFSFPLLYKYDSLSDALKIIDEKWGHMIKRGATTLYETFNGDHFDSHCHPWSASPLPVYLNYILGLPDTHNCPDHITLKPQTNLLSIAEGSVITKQGPIQIKWNNNQIIGSLPTGITASLILPNEKQPIATELSGNWQIKHPAPTTA</sequence>
<feature type="domain" description="Alpha-L-rhamnosidase six-hairpin glycosidase" evidence="2">
    <location>
        <begin position="359"/>
        <end position="713"/>
    </location>
</feature>
<dbReference type="Gene3D" id="1.50.10.10">
    <property type="match status" value="1"/>
</dbReference>
<organism evidence="3 4">
    <name type="scientific">Poriferisphaera corsica</name>
    <dbReference type="NCBI Taxonomy" id="2528020"/>
    <lineage>
        <taxon>Bacteria</taxon>
        <taxon>Pseudomonadati</taxon>
        <taxon>Planctomycetota</taxon>
        <taxon>Phycisphaerae</taxon>
        <taxon>Phycisphaerales</taxon>
        <taxon>Phycisphaeraceae</taxon>
        <taxon>Poriferisphaera</taxon>
    </lineage>
</organism>
<dbReference type="InterPro" id="IPR013737">
    <property type="entry name" value="Bac_rhamnosid_N"/>
</dbReference>
<dbReference type="SUPFAM" id="SSF49785">
    <property type="entry name" value="Galactose-binding domain-like"/>
    <property type="match status" value="1"/>
</dbReference>
<dbReference type="AlphaFoldDB" id="A0A517YYG5"/>
<evidence type="ECO:0000313" key="3">
    <source>
        <dbReference type="EMBL" id="QDU35264.1"/>
    </source>
</evidence>
<proteinExistence type="predicted"/>
<dbReference type="GO" id="GO:0005975">
    <property type="term" value="P:carbohydrate metabolic process"/>
    <property type="evidence" value="ECO:0007669"/>
    <property type="project" value="InterPro"/>
</dbReference>
<dbReference type="Proteomes" id="UP000317369">
    <property type="component" value="Chromosome"/>
</dbReference>
<dbReference type="OrthoDB" id="9761045at2"/>
<dbReference type="InterPro" id="IPR008979">
    <property type="entry name" value="Galactose-bd-like_sf"/>
</dbReference>
<evidence type="ECO:0000259" key="1">
    <source>
        <dbReference type="Pfam" id="PF08531"/>
    </source>
</evidence>